<feature type="transmembrane region" description="Helical" evidence="5">
    <location>
        <begin position="240"/>
        <end position="262"/>
    </location>
</feature>
<feature type="transmembrane region" description="Helical" evidence="5">
    <location>
        <begin position="75"/>
        <end position="93"/>
    </location>
</feature>
<gene>
    <name evidence="6" type="ORF">QYF62_07410</name>
</gene>
<dbReference type="RefSeq" id="WP_269503595.1">
    <property type="nucleotide sequence ID" value="NZ_JAPWIO010000009.1"/>
</dbReference>
<organism evidence="6 7">
    <name type="scientific">Dietzia maris</name>
    <dbReference type="NCBI Taxonomy" id="37915"/>
    <lineage>
        <taxon>Bacteria</taxon>
        <taxon>Bacillati</taxon>
        <taxon>Actinomycetota</taxon>
        <taxon>Actinomycetes</taxon>
        <taxon>Mycobacteriales</taxon>
        <taxon>Dietziaceae</taxon>
        <taxon>Dietzia</taxon>
    </lineage>
</organism>
<dbReference type="Gene3D" id="1.50.10.150">
    <property type="entry name" value="Voltage-dependent anion channel"/>
    <property type="match status" value="1"/>
</dbReference>
<evidence type="ECO:0000313" key="6">
    <source>
        <dbReference type="EMBL" id="MDN4505881.1"/>
    </source>
</evidence>
<evidence type="ECO:0000313" key="7">
    <source>
        <dbReference type="Proteomes" id="UP001172702"/>
    </source>
</evidence>
<feature type="transmembrane region" description="Helical" evidence="5">
    <location>
        <begin position="312"/>
        <end position="335"/>
    </location>
</feature>
<keyword evidence="3 5" id="KW-1133">Transmembrane helix</keyword>
<dbReference type="Proteomes" id="UP001172702">
    <property type="component" value="Unassembled WGS sequence"/>
</dbReference>
<proteinExistence type="predicted"/>
<accession>A0ABT8H088</accession>
<evidence type="ECO:0000256" key="3">
    <source>
        <dbReference type="ARBA" id="ARBA00022989"/>
    </source>
</evidence>
<protein>
    <submittedName>
        <fullName evidence="6">Tellurite resistance/C4-dicarboxylate transporter family protein</fullName>
    </submittedName>
</protein>
<feature type="transmembrane region" description="Helical" evidence="5">
    <location>
        <begin position="12"/>
        <end position="30"/>
    </location>
</feature>
<keyword evidence="2 5" id="KW-0812">Transmembrane</keyword>
<sequence>MTSRIREAVMGLPPGAFAFVMATGILSVGLSRQELAGASRVGLVLAGTAWVALLMLTAGRLLWYRDRVVADIHDPGRAFGFFTLAAGTNVLAVRLTDDYRLLAVGLLALGFVTGLLLALRGALDRSPVPDRATGAVRGRWDLVHLGGRRPVHRHRVGSLEPLVSTGRGELAVVAVVAWSVGIVLYAACAVFVALRLMLYPLRPRDLDPPYWVAMGAAAITGVAGARIVEMTSAPMVDATAGLISGLTVLWWAWATWLIPLLISAGVWRHVVHHIPLRYESSWWSVVFPLGMYAVAGMYVGRADSLPIVEQIGAAWMWVALLAWLVATAMMVWSWFRPRHGERADDTG</sequence>
<feature type="transmembrane region" description="Helical" evidence="5">
    <location>
        <begin position="99"/>
        <end position="119"/>
    </location>
</feature>
<dbReference type="InterPro" id="IPR038665">
    <property type="entry name" value="Voltage-dep_anion_channel_sf"/>
</dbReference>
<evidence type="ECO:0000256" key="1">
    <source>
        <dbReference type="ARBA" id="ARBA00004141"/>
    </source>
</evidence>
<feature type="transmembrane region" description="Helical" evidence="5">
    <location>
        <begin position="170"/>
        <end position="198"/>
    </location>
</feature>
<comment type="caution">
    <text evidence="6">The sequence shown here is derived from an EMBL/GenBank/DDBJ whole genome shotgun (WGS) entry which is preliminary data.</text>
</comment>
<feature type="transmembrane region" description="Helical" evidence="5">
    <location>
        <begin position="42"/>
        <end position="63"/>
    </location>
</feature>
<dbReference type="CDD" id="cd09319">
    <property type="entry name" value="TDT_like_1"/>
    <property type="match status" value="1"/>
</dbReference>
<name>A0ABT8H088_9ACTN</name>
<evidence type="ECO:0000256" key="2">
    <source>
        <dbReference type="ARBA" id="ARBA00022692"/>
    </source>
</evidence>
<feature type="transmembrane region" description="Helical" evidence="5">
    <location>
        <begin position="282"/>
        <end position="300"/>
    </location>
</feature>
<keyword evidence="7" id="KW-1185">Reference proteome</keyword>
<evidence type="ECO:0000256" key="5">
    <source>
        <dbReference type="SAM" id="Phobius"/>
    </source>
</evidence>
<dbReference type="EMBL" id="JAUHTB010000006">
    <property type="protein sequence ID" value="MDN4505881.1"/>
    <property type="molecule type" value="Genomic_DNA"/>
</dbReference>
<dbReference type="InterPro" id="IPR004695">
    <property type="entry name" value="SLAC1/Mae1/Ssu1/TehA"/>
</dbReference>
<feature type="transmembrane region" description="Helical" evidence="5">
    <location>
        <begin position="210"/>
        <end position="228"/>
    </location>
</feature>
<dbReference type="Pfam" id="PF03595">
    <property type="entry name" value="SLAC1"/>
    <property type="match status" value="2"/>
</dbReference>
<keyword evidence="4 5" id="KW-0472">Membrane</keyword>
<comment type="subcellular location">
    <subcellularLocation>
        <location evidence="1">Membrane</location>
        <topology evidence="1">Multi-pass membrane protein</topology>
    </subcellularLocation>
</comment>
<evidence type="ECO:0000256" key="4">
    <source>
        <dbReference type="ARBA" id="ARBA00023136"/>
    </source>
</evidence>
<reference evidence="6 7" key="1">
    <citation type="submission" date="2023-07" db="EMBL/GenBank/DDBJ databases">
        <title>Strategy for survival of the halotoleranting strain Dietzia MX2 from the Yakshinskoe mineral salts deposit.</title>
        <authorList>
            <person name="Kharitonova M.A."/>
            <person name="Kupriyanova-Ashina F.G."/>
            <person name="Shakirov T.R."/>
            <person name="Vafina M.S."/>
            <person name="Ilinskaya O.N."/>
        </authorList>
    </citation>
    <scope>NUCLEOTIDE SEQUENCE [LARGE SCALE GENOMIC DNA]</scope>
    <source>
        <strain evidence="6 7">MX2</strain>
    </source>
</reference>